<organism evidence="2 3">
    <name type="scientific">candidate division GN15 bacterium</name>
    <dbReference type="NCBI Taxonomy" id="2072418"/>
    <lineage>
        <taxon>Bacteria</taxon>
        <taxon>candidate division GN15</taxon>
    </lineage>
</organism>
<dbReference type="Pfam" id="PF00583">
    <property type="entry name" value="Acetyltransf_1"/>
    <property type="match status" value="1"/>
</dbReference>
<dbReference type="GO" id="GO:0016747">
    <property type="term" value="F:acyltransferase activity, transferring groups other than amino-acyl groups"/>
    <property type="evidence" value="ECO:0007669"/>
    <property type="project" value="InterPro"/>
</dbReference>
<feature type="domain" description="N-acetyltransferase" evidence="1">
    <location>
        <begin position="130"/>
        <end position="185"/>
    </location>
</feature>
<dbReference type="InterPro" id="IPR000182">
    <property type="entry name" value="GNAT_dom"/>
</dbReference>
<sequence length="227" mass="25663">MGALGRFISHVRQGRFDLIGKAISERVPWWLFHKGKAFIYVLNRPTSPDASTPPLPAPYHCRAATREEMPACSRITGLDVTEYHRRFEAGDVCYGVFANNRPVNINWVHSGSCYIRGMGYSLVSAAVDKYIYGIMTDPAERGKGLYKRCLVNLAHHFFAAGAERLIQMVEDGNTPVLNTLPQLGYVKTQEIRHVTVLGIKRTRATDLTTHVDSVRWFIKLPKDRFVI</sequence>
<evidence type="ECO:0000259" key="1">
    <source>
        <dbReference type="Pfam" id="PF00583"/>
    </source>
</evidence>
<dbReference type="AlphaFoldDB" id="A0A855XBL1"/>
<dbReference type="EMBL" id="PQAP01000004">
    <property type="protein sequence ID" value="PWB76157.1"/>
    <property type="molecule type" value="Genomic_DNA"/>
</dbReference>
<accession>A0A855XBL1</accession>
<proteinExistence type="predicted"/>
<dbReference type="SUPFAM" id="SSF55729">
    <property type="entry name" value="Acyl-CoA N-acyltransferases (Nat)"/>
    <property type="match status" value="1"/>
</dbReference>
<reference evidence="2 3" key="1">
    <citation type="journal article" date="2018" name="ISME J.">
        <title>A methanotrophic archaeon couples anaerobic oxidation of methane to Fe(III) reduction.</title>
        <authorList>
            <person name="Cai C."/>
            <person name="Leu A.O."/>
            <person name="Xie G.J."/>
            <person name="Guo J."/>
            <person name="Feng Y."/>
            <person name="Zhao J.X."/>
            <person name="Tyson G.W."/>
            <person name="Yuan Z."/>
            <person name="Hu S."/>
        </authorList>
    </citation>
    <scope>NUCLEOTIDE SEQUENCE [LARGE SCALE GENOMIC DNA]</scope>
    <source>
        <strain evidence="2">FeB_12</strain>
    </source>
</reference>
<name>A0A855XBL1_9BACT</name>
<gene>
    <name evidence="2" type="ORF">C3F09_00995</name>
</gene>
<evidence type="ECO:0000313" key="2">
    <source>
        <dbReference type="EMBL" id="PWB76157.1"/>
    </source>
</evidence>
<comment type="caution">
    <text evidence="2">The sequence shown here is derived from an EMBL/GenBank/DDBJ whole genome shotgun (WGS) entry which is preliminary data.</text>
</comment>
<dbReference type="Proteomes" id="UP000250918">
    <property type="component" value="Unassembled WGS sequence"/>
</dbReference>
<protein>
    <recommendedName>
        <fullName evidence="1">N-acetyltransferase domain-containing protein</fullName>
    </recommendedName>
</protein>
<evidence type="ECO:0000313" key="3">
    <source>
        <dbReference type="Proteomes" id="UP000250918"/>
    </source>
</evidence>
<dbReference type="InterPro" id="IPR016181">
    <property type="entry name" value="Acyl_CoA_acyltransferase"/>
</dbReference>
<dbReference type="Gene3D" id="3.40.630.30">
    <property type="match status" value="1"/>
</dbReference>